<evidence type="ECO:0000256" key="1">
    <source>
        <dbReference type="SAM" id="MobiDB-lite"/>
    </source>
</evidence>
<feature type="region of interest" description="Disordered" evidence="1">
    <location>
        <begin position="1"/>
        <end position="27"/>
    </location>
</feature>
<organism evidence="2 3">
    <name type="scientific">Diversispora epigaea</name>
    <dbReference type="NCBI Taxonomy" id="1348612"/>
    <lineage>
        <taxon>Eukaryota</taxon>
        <taxon>Fungi</taxon>
        <taxon>Fungi incertae sedis</taxon>
        <taxon>Mucoromycota</taxon>
        <taxon>Glomeromycotina</taxon>
        <taxon>Glomeromycetes</taxon>
        <taxon>Diversisporales</taxon>
        <taxon>Diversisporaceae</taxon>
        <taxon>Diversispora</taxon>
    </lineage>
</organism>
<dbReference type="Proteomes" id="UP000266861">
    <property type="component" value="Unassembled WGS sequence"/>
</dbReference>
<accession>A0A397IVN6</accession>
<dbReference type="AlphaFoldDB" id="A0A397IVN6"/>
<name>A0A397IVN6_9GLOM</name>
<comment type="caution">
    <text evidence="2">The sequence shown here is derived from an EMBL/GenBank/DDBJ whole genome shotgun (WGS) entry which is preliminary data.</text>
</comment>
<dbReference type="EMBL" id="PQFF01000130">
    <property type="protein sequence ID" value="RHZ80075.1"/>
    <property type="molecule type" value="Genomic_DNA"/>
</dbReference>
<keyword evidence="3" id="KW-1185">Reference proteome</keyword>
<gene>
    <name evidence="2" type="ORF">Glove_139g55</name>
</gene>
<evidence type="ECO:0000313" key="2">
    <source>
        <dbReference type="EMBL" id="RHZ80075.1"/>
    </source>
</evidence>
<feature type="compositionally biased region" description="Basic residues" evidence="1">
    <location>
        <begin position="1"/>
        <end position="11"/>
    </location>
</feature>
<evidence type="ECO:0000313" key="3">
    <source>
        <dbReference type="Proteomes" id="UP000266861"/>
    </source>
</evidence>
<sequence>MRKKRHAREKAHKGENSMEKTRKSEKTKAKNIYMTLSVITVITWEEKVSNACQVLGLENSKTTISLFVDEKIGETTVYQTREV</sequence>
<protein>
    <submittedName>
        <fullName evidence="2">Uncharacterized protein</fullName>
    </submittedName>
</protein>
<proteinExistence type="predicted"/>
<reference evidence="2 3" key="1">
    <citation type="submission" date="2018-08" db="EMBL/GenBank/DDBJ databases">
        <title>Genome and evolution of the arbuscular mycorrhizal fungus Diversispora epigaea (formerly Glomus versiforme) and its bacterial endosymbionts.</title>
        <authorList>
            <person name="Sun X."/>
            <person name="Fei Z."/>
            <person name="Harrison M."/>
        </authorList>
    </citation>
    <scope>NUCLEOTIDE SEQUENCE [LARGE SCALE GENOMIC DNA]</scope>
    <source>
        <strain evidence="2 3">IT104</strain>
    </source>
</reference>
<feature type="compositionally biased region" description="Basic and acidic residues" evidence="1">
    <location>
        <begin position="12"/>
        <end position="27"/>
    </location>
</feature>